<name>A0A150M499_9BACI</name>
<dbReference type="Proteomes" id="UP000075683">
    <property type="component" value="Unassembled WGS sequence"/>
</dbReference>
<evidence type="ECO:0000313" key="2">
    <source>
        <dbReference type="EMBL" id="KYD19430.1"/>
    </source>
</evidence>
<evidence type="ECO:0000256" key="1">
    <source>
        <dbReference type="SAM" id="MobiDB-lite"/>
    </source>
</evidence>
<proteinExistence type="predicted"/>
<dbReference type="AlphaFoldDB" id="A0A150M499"/>
<organism evidence="2 3">
    <name type="scientific">Caldibacillus debilis</name>
    <dbReference type="NCBI Taxonomy" id="301148"/>
    <lineage>
        <taxon>Bacteria</taxon>
        <taxon>Bacillati</taxon>
        <taxon>Bacillota</taxon>
        <taxon>Bacilli</taxon>
        <taxon>Bacillales</taxon>
        <taxon>Bacillaceae</taxon>
        <taxon>Caldibacillus</taxon>
    </lineage>
</organism>
<gene>
    <name evidence="2" type="ORF">B4135_0334</name>
</gene>
<dbReference type="STRING" id="301148.B4135_0334"/>
<sequence length="92" mass="10277">MSGAGAGCFVPEKRKIPPPSVKFPQSLRENIGGKPERNGSAVQNFRKISGWKERIAPAIRPPAGFPFRRGEDLKKFEGLRAGNWFRPILFVK</sequence>
<protein>
    <submittedName>
        <fullName evidence="2">Uncharacterized protein</fullName>
    </submittedName>
</protein>
<comment type="caution">
    <text evidence="2">The sequence shown here is derived from an EMBL/GenBank/DDBJ whole genome shotgun (WGS) entry which is preliminary data.</text>
</comment>
<accession>A0A150M499</accession>
<reference evidence="2 3" key="1">
    <citation type="submission" date="2016-01" db="EMBL/GenBank/DDBJ databases">
        <title>Draft Genome Sequences of Seven Thermophilic Sporeformers Isolated from Foods.</title>
        <authorList>
            <person name="Berendsen E.M."/>
            <person name="Wells-Bennik M.H."/>
            <person name="Krawcyk A.O."/>
            <person name="De Jong A."/>
            <person name="Holsappel S."/>
            <person name="Eijlander R.T."/>
            <person name="Kuipers O.P."/>
        </authorList>
    </citation>
    <scope>NUCLEOTIDE SEQUENCE [LARGE SCALE GENOMIC DNA]</scope>
    <source>
        <strain evidence="2 3">B4135</strain>
    </source>
</reference>
<feature type="region of interest" description="Disordered" evidence="1">
    <location>
        <begin position="1"/>
        <end position="39"/>
    </location>
</feature>
<evidence type="ECO:0000313" key="3">
    <source>
        <dbReference type="Proteomes" id="UP000075683"/>
    </source>
</evidence>
<dbReference type="EMBL" id="LQYT01000040">
    <property type="protein sequence ID" value="KYD19430.1"/>
    <property type="molecule type" value="Genomic_DNA"/>
</dbReference>